<dbReference type="InterPro" id="IPR012310">
    <property type="entry name" value="DNA_ligase_ATP-dep_cent"/>
</dbReference>
<dbReference type="GO" id="GO:0003910">
    <property type="term" value="F:DNA ligase (ATP) activity"/>
    <property type="evidence" value="ECO:0007669"/>
    <property type="project" value="InterPro"/>
</dbReference>
<dbReference type="GO" id="GO:0006310">
    <property type="term" value="P:DNA recombination"/>
    <property type="evidence" value="ECO:0007669"/>
    <property type="project" value="InterPro"/>
</dbReference>
<feature type="region of interest" description="Disordered" evidence="6">
    <location>
        <begin position="834"/>
        <end position="855"/>
    </location>
</feature>
<feature type="compositionally biased region" description="Polar residues" evidence="6">
    <location>
        <begin position="717"/>
        <end position="729"/>
    </location>
</feature>
<comment type="similarity">
    <text evidence="1">Belongs to the ATP-dependent DNA ligase family.</text>
</comment>
<sequence>MPFPFKEACVLLERLENVELHEKLLSSEKPERYRELVSRWFASHRRQINDLNIEGSCGLLSTLLPHWRTDRVYGLQADRLCRTLGRALGFSIARKKLLAAYNEPGAGDLAKCFERVHAEGGPPAIPALTVDDVDCMLQSLAGHSVFSDPTVPRLPPGSSETRDKLLSNVFNRASPIEGKWLIRLILKDFRPLQCDDNIFLKAFHFLLRDLLRFQCDFEAALTLLKTALHKYPDTPDRRSEALHRKSIADAQILKPVVGTKISRPHFHKGRSIDSCMRMMGSKPWVLERKYDGEYCEIHIDLRRSTNPLHCIKIFSKSGKDSTRDRRGVHDTLVQSLRLGKPDCRFKKHAILLAELVVFSDPKDRILPFEEIRKHVLRSGVSIGADQDSLPKAHEHLAIVFFDLLLLDEEIIMNKPIDERRIWLRETYKKIHGRAMGADWTKIDFAQPERAKELLLQHFSMANAKRSEGVVLKPCYVPYFSIEANPASYSHSYIKLKKDYIAGAGDEEDFAVIGASYNAQQAATAGGKAFIKWTTFHLGCLLNKEEVRMYGARPKFTHVGSIEQERCIPQAVLETANVLGNLRAIIPGSANQAADIEIDGPRAIKMSVLFNRPLVFEVLGSGYEKPSSCNYLMLRHPRVKKLHEDRDWMDCVTFQELQQKGKASRAAPSDSESQEMQRWMNKLERSCKKKIEKESLSGSSRSTVSPTSRTIGKPETSLLDTPTMRTSFPNTSTSSAIISSSARRRSEVQHASSRKRSLTEVSTLSSPIKRVCLEKPKPSLQPRSNRVPSSPLSEITNIANGTAQPQRPSKPQQISSRPVVPASAIMNTVAPVTHLPERDAQHSQADRDRSQSRCARSSRCPFRDAVVFLTPCIEATPYIVDNLLGSHHATTTPALAHWDRNSFSHAALSQIVSESQSHQDMRKIVLVESRRTRATREMLRQIRGLNEGKFRERIEVYDWRVLELCEGHDRGEEKLKLHFLGATLFDDTRERTLFVGEREWVGTA</sequence>
<dbReference type="PROSITE" id="PS50160">
    <property type="entry name" value="DNA_LIGASE_A3"/>
    <property type="match status" value="1"/>
</dbReference>
<dbReference type="GO" id="GO:0003677">
    <property type="term" value="F:DNA binding"/>
    <property type="evidence" value="ECO:0007669"/>
    <property type="project" value="InterPro"/>
</dbReference>
<dbReference type="Gene3D" id="1.10.3260.10">
    <property type="entry name" value="DNA ligase, ATP-dependent, N-terminal domain"/>
    <property type="match status" value="1"/>
</dbReference>
<gene>
    <name evidence="8" type="ORF">CB0940_09258</name>
    <name evidence="9" type="ORF">RHO25_011094</name>
</gene>
<dbReference type="Gene3D" id="3.30.470.30">
    <property type="entry name" value="DNA ligase/mRNA capping enzyme"/>
    <property type="match status" value="1"/>
</dbReference>
<evidence type="ECO:0000256" key="4">
    <source>
        <dbReference type="ARBA" id="ARBA00022840"/>
    </source>
</evidence>
<keyword evidence="5" id="KW-0539">Nucleus</keyword>
<name>A0A2G5HI29_CERBT</name>
<dbReference type="EMBL" id="LKMD01000106">
    <property type="protein sequence ID" value="PIA92224.1"/>
    <property type="molecule type" value="Genomic_DNA"/>
</dbReference>
<dbReference type="SUPFAM" id="SSF56091">
    <property type="entry name" value="DNA ligase/mRNA capping enzyme, catalytic domain"/>
    <property type="match status" value="1"/>
</dbReference>
<feature type="compositionally biased region" description="Low complexity" evidence="6">
    <location>
        <begin position="695"/>
        <end position="709"/>
    </location>
</feature>
<evidence type="ECO:0000256" key="2">
    <source>
        <dbReference type="ARBA" id="ARBA00022598"/>
    </source>
</evidence>
<keyword evidence="2" id="KW-0436">Ligase</keyword>
<evidence type="ECO:0000256" key="1">
    <source>
        <dbReference type="ARBA" id="ARBA00007572"/>
    </source>
</evidence>
<evidence type="ECO:0000313" key="10">
    <source>
        <dbReference type="Proteomes" id="UP000230605"/>
    </source>
</evidence>
<proteinExistence type="inferred from homology"/>
<dbReference type="GO" id="GO:0032807">
    <property type="term" value="C:DNA ligase IV complex"/>
    <property type="evidence" value="ECO:0007669"/>
    <property type="project" value="TreeGrafter"/>
</dbReference>
<feature type="compositionally biased region" description="Basic and acidic residues" evidence="6">
    <location>
        <begin position="834"/>
        <end position="850"/>
    </location>
</feature>
<evidence type="ECO:0000313" key="9">
    <source>
        <dbReference type="EMBL" id="WPB06437.1"/>
    </source>
</evidence>
<evidence type="ECO:0000256" key="6">
    <source>
        <dbReference type="SAM" id="MobiDB-lite"/>
    </source>
</evidence>
<dbReference type="InterPro" id="IPR036599">
    <property type="entry name" value="DNA_ligase_N_sf"/>
</dbReference>
<dbReference type="Proteomes" id="UP000230605">
    <property type="component" value="Chromosome 7"/>
</dbReference>
<dbReference type="InterPro" id="IPR012340">
    <property type="entry name" value="NA-bd_OB-fold"/>
</dbReference>
<feature type="region of interest" description="Disordered" evidence="6">
    <location>
        <begin position="658"/>
        <end position="677"/>
    </location>
</feature>
<feature type="domain" description="ATP-dependent DNA ligase family profile" evidence="7">
    <location>
        <begin position="398"/>
        <end position="541"/>
    </location>
</feature>
<dbReference type="PANTHER" id="PTHR45997:SF2">
    <property type="entry name" value="ATP DEPENDENT DNA LIGASE DOMAIN PROTEIN (AFU_ORTHOLOGUE AFUA_5G02430)"/>
    <property type="match status" value="1"/>
</dbReference>
<dbReference type="EMBL" id="CP134190">
    <property type="protein sequence ID" value="WPB06437.1"/>
    <property type="molecule type" value="Genomic_DNA"/>
</dbReference>
<dbReference type="PANTHER" id="PTHR45997">
    <property type="entry name" value="DNA LIGASE 4"/>
    <property type="match status" value="1"/>
</dbReference>
<feature type="compositionally biased region" description="Low complexity" evidence="6">
    <location>
        <begin position="730"/>
        <end position="740"/>
    </location>
</feature>
<dbReference type="Gene3D" id="2.40.50.140">
    <property type="entry name" value="Nucleic acid-binding proteins"/>
    <property type="match status" value="1"/>
</dbReference>
<keyword evidence="3" id="KW-0547">Nucleotide-binding</keyword>
<feature type="region of interest" description="Disordered" evidence="6">
    <location>
        <begin position="689"/>
        <end position="817"/>
    </location>
</feature>
<dbReference type="GO" id="GO:0005524">
    <property type="term" value="F:ATP binding"/>
    <property type="evidence" value="ECO:0007669"/>
    <property type="project" value="UniProtKB-KW"/>
</dbReference>
<evidence type="ECO:0000256" key="5">
    <source>
        <dbReference type="ARBA" id="ARBA00023242"/>
    </source>
</evidence>
<accession>A0A2G5HI29</accession>
<protein>
    <recommendedName>
        <fullName evidence="7">ATP-dependent DNA ligase family profile domain-containing protein</fullName>
    </recommendedName>
</protein>
<evidence type="ECO:0000313" key="8">
    <source>
        <dbReference type="EMBL" id="PIA92224.1"/>
    </source>
</evidence>
<keyword evidence="4" id="KW-0067">ATP-binding</keyword>
<feature type="compositionally biased region" description="Polar residues" evidence="6">
    <location>
        <begin position="780"/>
        <end position="815"/>
    </location>
</feature>
<dbReference type="AlphaFoldDB" id="A0A2G5HI29"/>
<evidence type="ECO:0000313" key="11">
    <source>
        <dbReference type="Proteomes" id="UP001302367"/>
    </source>
</evidence>
<evidence type="ECO:0000259" key="7">
    <source>
        <dbReference type="PROSITE" id="PS50160"/>
    </source>
</evidence>
<dbReference type="Pfam" id="PF04675">
    <property type="entry name" value="DNA_ligase_A_N"/>
    <property type="match status" value="1"/>
</dbReference>
<organism evidence="8 10">
    <name type="scientific">Cercospora beticola</name>
    <name type="common">Sugarbeet leaf spot fungus</name>
    <dbReference type="NCBI Taxonomy" id="122368"/>
    <lineage>
        <taxon>Eukaryota</taxon>
        <taxon>Fungi</taxon>
        <taxon>Dikarya</taxon>
        <taxon>Ascomycota</taxon>
        <taxon>Pezizomycotina</taxon>
        <taxon>Dothideomycetes</taxon>
        <taxon>Dothideomycetidae</taxon>
        <taxon>Mycosphaerellales</taxon>
        <taxon>Mycosphaerellaceae</taxon>
        <taxon>Cercospora</taxon>
    </lineage>
</organism>
<dbReference type="GO" id="GO:0006297">
    <property type="term" value="P:nucleotide-excision repair, DNA gap filling"/>
    <property type="evidence" value="ECO:0007669"/>
    <property type="project" value="TreeGrafter"/>
</dbReference>
<evidence type="ECO:0000256" key="3">
    <source>
        <dbReference type="ARBA" id="ARBA00022741"/>
    </source>
</evidence>
<reference evidence="9 11" key="2">
    <citation type="submission" date="2023-09" db="EMBL/GenBank/DDBJ databases">
        <title>Complete-Gapless Cercospora beticola genome.</title>
        <authorList>
            <person name="Wyatt N.A."/>
            <person name="Spanner R.E."/>
            <person name="Bolton M.D."/>
        </authorList>
    </citation>
    <scope>NUCLEOTIDE SEQUENCE [LARGE SCALE GENOMIC DNA]</scope>
    <source>
        <strain evidence="9">Cb09-40</strain>
    </source>
</reference>
<keyword evidence="11" id="KW-1185">Reference proteome</keyword>
<dbReference type="Proteomes" id="UP001302367">
    <property type="component" value="Chromosome 7"/>
</dbReference>
<dbReference type="InterPro" id="IPR012308">
    <property type="entry name" value="DNA_ligase_ATP-dep_N"/>
</dbReference>
<dbReference type="GO" id="GO:0006303">
    <property type="term" value="P:double-strand break repair via nonhomologous end joining"/>
    <property type="evidence" value="ECO:0007669"/>
    <property type="project" value="TreeGrafter"/>
</dbReference>
<dbReference type="InterPro" id="IPR029710">
    <property type="entry name" value="LIG4"/>
</dbReference>
<reference evidence="8 10" key="1">
    <citation type="submission" date="2015-10" db="EMBL/GenBank/DDBJ databases">
        <title>The cercosporin biosynthetic gene cluster was horizontally transferred to several fungal lineages and shown to be expanded in Cercospora beticola based on microsynteny with recipient genomes.</title>
        <authorList>
            <person name="De Jonge R."/>
            <person name="Ebert M.K."/>
            <person name="Suttle J.C."/>
            <person name="Jurick Ii W.M."/>
            <person name="Secor G.A."/>
            <person name="Thomma B.P."/>
            <person name="Van De Peer Y."/>
            <person name="Bolton M.D."/>
        </authorList>
    </citation>
    <scope>NUCLEOTIDE SEQUENCE [LARGE SCALE GENOMIC DNA]</scope>
    <source>
        <strain evidence="8 10">09-40</strain>
    </source>
</reference>
<dbReference type="OrthoDB" id="2160351at2759"/>
<dbReference type="Pfam" id="PF01068">
    <property type="entry name" value="DNA_ligase_A_M"/>
    <property type="match status" value="1"/>
</dbReference>